<dbReference type="AlphaFoldDB" id="A0A4S8PG22"/>
<keyword evidence="2" id="KW-0812">Transmembrane</keyword>
<evidence type="ECO:0000256" key="2">
    <source>
        <dbReference type="SAM" id="Phobius"/>
    </source>
</evidence>
<dbReference type="Pfam" id="PF04854">
    <property type="entry name" value="DUF624"/>
    <property type="match status" value="1"/>
</dbReference>
<comment type="caution">
    <text evidence="3">The sequence shown here is derived from an EMBL/GenBank/DDBJ whole genome shotgun (WGS) entry which is preliminary data.</text>
</comment>
<accession>A0A4S8PG22</accession>
<keyword evidence="2" id="KW-0472">Membrane</keyword>
<feature type="transmembrane region" description="Helical" evidence="2">
    <location>
        <begin position="198"/>
        <end position="218"/>
    </location>
</feature>
<feature type="compositionally biased region" description="Polar residues" evidence="1">
    <location>
        <begin position="1"/>
        <end position="10"/>
    </location>
</feature>
<evidence type="ECO:0000256" key="1">
    <source>
        <dbReference type="SAM" id="MobiDB-lite"/>
    </source>
</evidence>
<sequence length="227" mass="24057">MWSTRMTTLESPRGPAAPEGPAKGASRVERWYGWVDAVAYVGLLNLLVIAFTVAGGVVAGWAPALAAATACSRARLRGDVQRVVRDFASRWRRQFVHANLLAAPSAAVLLCLGLNLIALTDRPGTGWLRAALVAAAAVGVAHLVLVLTMDAHYELRRGRCIRLAWSFLVRFPGAPLLLVATTALVVAATAFVPGLLPVLAIGAWVHLCTALCLSFYAANDRNLPAAT</sequence>
<keyword evidence="4" id="KW-1185">Reference proteome</keyword>
<feature type="transmembrane region" description="Helical" evidence="2">
    <location>
        <begin position="100"/>
        <end position="120"/>
    </location>
</feature>
<dbReference type="EMBL" id="STGX01000005">
    <property type="protein sequence ID" value="THV29468.1"/>
    <property type="molecule type" value="Genomic_DNA"/>
</dbReference>
<gene>
    <name evidence="3" type="ORF">E9998_08100</name>
</gene>
<reference evidence="3 4" key="1">
    <citation type="journal article" date="2018" name="Int. J. Syst. Evol. Microbiol.">
        <title>Glycomyces paridis sp. nov., isolated from the medicinal plant Paris polyphylla.</title>
        <authorList>
            <person name="Fang X.M."/>
            <person name="Bai J.L."/>
            <person name="Su J."/>
            <person name="Zhao L.L."/>
            <person name="Liu H.Y."/>
            <person name="Ma B.P."/>
            <person name="Zhang Y.Q."/>
            <person name="Yu L.Y."/>
        </authorList>
    </citation>
    <scope>NUCLEOTIDE SEQUENCE [LARGE SCALE GENOMIC DNA]</scope>
    <source>
        <strain evidence="3 4">CPCC 204357</strain>
    </source>
</reference>
<organism evidence="3 4">
    <name type="scientific">Glycomyces paridis</name>
    <dbReference type="NCBI Taxonomy" id="2126555"/>
    <lineage>
        <taxon>Bacteria</taxon>
        <taxon>Bacillati</taxon>
        <taxon>Actinomycetota</taxon>
        <taxon>Actinomycetes</taxon>
        <taxon>Glycomycetales</taxon>
        <taxon>Glycomycetaceae</taxon>
        <taxon>Glycomyces</taxon>
    </lineage>
</organism>
<feature type="transmembrane region" description="Helical" evidence="2">
    <location>
        <begin position="167"/>
        <end position="192"/>
    </location>
</feature>
<dbReference type="Proteomes" id="UP000305792">
    <property type="component" value="Unassembled WGS sequence"/>
</dbReference>
<dbReference type="InterPro" id="IPR006938">
    <property type="entry name" value="DUF624"/>
</dbReference>
<feature type="compositionally biased region" description="Low complexity" evidence="1">
    <location>
        <begin position="12"/>
        <end position="23"/>
    </location>
</feature>
<feature type="transmembrane region" description="Helical" evidence="2">
    <location>
        <begin position="126"/>
        <end position="147"/>
    </location>
</feature>
<keyword evidence="2" id="KW-1133">Transmembrane helix</keyword>
<evidence type="ECO:0000313" key="4">
    <source>
        <dbReference type="Proteomes" id="UP000305792"/>
    </source>
</evidence>
<name>A0A4S8PG22_9ACTN</name>
<feature type="transmembrane region" description="Helical" evidence="2">
    <location>
        <begin position="37"/>
        <end position="67"/>
    </location>
</feature>
<evidence type="ECO:0000313" key="3">
    <source>
        <dbReference type="EMBL" id="THV29468.1"/>
    </source>
</evidence>
<protein>
    <submittedName>
        <fullName evidence="3">DUF624 domain-containing protein</fullName>
    </submittedName>
</protein>
<feature type="region of interest" description="Disordered" evidence="1">
    <location>
        <begin position="1"/>
        <end position="23"/>
    </location>
</feature>
<proteinExistence type="predicted"/>